<evidence type="ECO:0000256" key="1">
    <source>
        <dbReference type="ARBA" id="ARBA00010641"/>
    </source>
</evidence>
<dbReference type="InterPro" id="IPR013249">
    <property type="entry name" value="RNA_pol_sigma70_r4_t2"/>
</dbReference>
<dbReference type="InterPro" id="IPR039425">
    <property type="entry name" value="RNA_pol_sigma-70-like"/>
</dbReference>
<dbReference type="InterPro" id="IPR014327">
    <property type="entry name" value="RNA_pol_sigma70_bacteroid"/>
</dbReference>
<dbReference type="NCBIfam" id="TIGR02937">
    <property type="entry name" value="sigma70-ECF"/>
    <property type="match status" value="1"/>
</dbReference>
<dbReference type="PANTHER" id="PTHR43133:SF46">
    <property type="entry name" value="RNA POLYMERASE SIGMA-70 FACTOR ECF SUBFAMILY"/>
    <property type="match status" value="1"/>
</dbReference>
<organism evidence="6 7">
    <name type="scientific">Mucilaginibacter hurinus</name>
    <dbReference type="NCBI Taxonomy" id="2201324"/>
    <lineage>
        <taxon>Bacteria</taxon>
        <taxon>Pseudomonadati</taxon>
        <taxon>Bacteroidota</taxon>
        <taxon>Sphingobacteriia</taxon>
        <taxon>Sphingobacteriales</taxon>
        <taxon>Sphingobacteriaceae</taxon>
        <taxon>Mucilaginibacter</taxon>
    </lineage>
</organism>
<dbReference type="AlphaFoldDB" id="A0A367GSA4"/>
<dbReference type="NCBIfam" id="TIGR02985">
    <property type="entry name" value="Sig70_bacteroi1"/>
    <property type="match status" value="1"/>
</dbReference>
<sequence length="186" mass="21866">MKNYAQLPDTELLVLLKDSDDGKAFRELYNRYWAQLYNTAYKRLKSCEISEELVQDLFADIWLRRRTLSVSTIPKAYLFGAMRYMILKQVQLEMSRGTYQDSISSNVHPLDNSTEETIIANDLYNRLQVQITNLPARCREVFDLSRNKHRSNKEIASLLGITEKTVENQITRALRYLKTTLRIFLF</sequence>
<keyword evidence="4" id="KW-0804">Transcription</keyword>
<evidence type="ECO:0000313" key="6">
    <source>
        <dbReference type="EMBL" id="RCH56319.1"/>
    </source>
</evidence>
<dbReference type="GO" id="GO:0003677">
    <property type="term" value="F:DNA binding"/>
    <property type="evidence" value="ECO:0007669"/>
    <property type="project" value="InterPro"/>
</dbReference>
<evidence type="ECO:0000313" key="7">
    <source>
        <dbReference type="Proteomes" id="UP000253209"/>
    </source>
</evidence>
<keyword evidence="3" id="KW-0731">Sigma factor</keyword>
<dbReference type="EMBL" id="QGDC01000001">
    <property type="protein sequence ID" value="RCH56319.1"/>
    <property type="molecule type" value="Genomic_DNA"/>
</dbReference>
<reference evidence="6 7" key="1">
    <citation type="submission" date="2018-05" db="EMBL/GenBank/DDBJ databases">
        <title>Mucilaginibacter hurinus sp. nov., isolated from briquette warehouse soil.</title>
        <authorList>
            <person name="Choi L."/>
        </authorList>
    </citation>
    <scope>NUCLEOTIDE SEQUENCE [LARGE SCALE GENOMIC DNA]</scope>
    <source>
        <strain evidence="6 7">ZR32</strain>
    </source>
</reference>
<accession>A0A367GSA4</accession>
<gene>
    <name evidence="6" type="ORF">DJ568_00190</name>
</gene>
<dbReference type="OrthoDB" id="665981at2"/>
<dbReference type="InterPro" id="IPR014284">
    <property type="entry name" value="RNA_pol_sigma-70_dom"/>
</dbReference>
<dbReference type="Proteomes" id="UP000253209">
    <property type="component" value="Unassembled WGS sequence"/>
</dbReference>
<dbReference type="SUPFAM" id="SSF88946">
    <property type="entry name" value="Sigma2 domain of RNA polymerase sigma factors"/>
    <property type="match status" value="1"/>
</dbReference>
<feature type="domain" description="RNA polymerase sigma factor 70 region 4 type 2" evidence="5">
    <location>
        <begin position="126"/>
        <end position="176"/>
    </location>
</feature>
<dbReference type="InterPro" id="IPR036388">
    <property type="entry name" value="WH-like_DNA-bd_sf"/>
</dbReference>
<dbReference type="Gene3D" id="1.10.10.10">
    <property type="entry name" value="Winged helix-like DNA-binding domain superfamily/Winged helix DNA-binding domain"/>
    <property type="match status" value="1"/>
</dbReference>
<dbReference type="Gene3D" id="1.10.1740.10">
    <property type="match status" value="1"/>
</dbReference>
<proteinExistence type="inferred from homology"/>
<protein>
    <submittedName>
        <fullName evidence="6">RNA polymerase sigma-70 factor</fullName>
    </submittedName>
</protein>
<dbReference type="GO" id="GO:0006352">
    <property type="term" value="P:DNA-templated transcription initiation"/>
    <property type="evidence" value="ECO:0007669"/>
    <property type="project" value="InterPro"/>
</dbReference>
<evidence type="ECO:0000259" key="5">
    <source>
        <dbReference type="Pfam" id="PF08281"/>
    </source>
</evidence>
<comment type="caution">
    <text evidence="6">The sequence shown here is derived from an EMBL/GenBank/DDBJ whole genome shotgun (WGS) entry which is preliminary data.</text>
</comment>
<name>A0A367GSA4_9SPHI</name>
<evidence type="ECO:0000256" key="3">
    <source>
        <dbReference type="ARBA" id="ARBA00023082"/>
    </source>
</evidence>
<evidence type="ECO:0000256" key="2">
    <source>
        <dbReference type="ARBA" id="ARBA00023015"/>
    </source>
</evidence>
<dbReference type="Pfam" id="PF08281">
    <property type="entry name" value="Sigma70_r4_2"/>
    <property type="match status" value="1"/>
</dbReference>
<keyword evidence="7" id="KW-1185">Reference proteome</keyword>
<dbReference type="InterPro" id="IPR013324">
    <property type="entry name" value="RNA_pol_sigma_r3/r4-like"/>
</dbReference>
<dbReference type="GO" id="GO:0016987">
    <property type="term" value="F:sigma factor activity"/>
    <property type="evidence" value="ECO:0007669"/>
    <property type="project" value="UniProtKB-KW"/>
</dbReference>
<keyword evidence="2" id="KW-0805">Transcription regulation</keyword>
<comment type="similarity">
    <text evidence="1">Belongs to the sigma-70 factor family. ECF subfamily.</text>
</comment>
<evidence type="ECO:0000256" key="4">
    <source>
        <dbReference type="ARBA" id="ARBA00023163"/>
    </source>
</evidence>
<dbReference type="InterPro" id="IPR013325">
    <property type="entry name" value="RNA_pol_sigma_r2"/>
</dbReference>
<dbReference type="RefSeq" id="WP_114003217.1">
    <property type="nucleotide sequence ID" value="NZ_QGDC01000001.1"/>
</dbReference>
<dbReference type="PANTHER" id="PTHR43133">
    <property type="entry name" value="RNA POLYMERASE ECF-TYPE SIGMA FACTO"/>
    <property type="match status" value="1"/>
</dbReference>
<dbReference type="SUPFAM" id="SSF88659">
    <property type="entry name" value="Sigma3 and sigma4 domains of RNA polymerase sigma factors"/>
    <property type="match status" value="1"/>
</dbReference>